<dbReference type="AlphaFoldDB" id="A0A317DVC2"/>
<evidence type="ECO:0000313" key="4">
    <source>
        <dbReference type="Proteomes" id="UP000245461"/>
    </source>
</evidence>
<name>A0A317DVC2_9PROT</name>
<dbReference type="PANTHER" id="PTHR48104">
    <property type="entry name" value="METACASPASE-4"/>
    <property type="match status" value="1"/>
</dbReference>
<comment type="caution">
    <text evidence="3">The sequence shown here is derived from an EMBL/GenBank/DDBJ whole genome shotgun (WGS) entry which is preliminary data.</text>
</comment>
<dbReference type="Pfam" id="PF00656">
    <property type="entry name" value="Peptidase_C14"/>
    <property type="match status" value="1"/>
</dbReference>
<dbReference type="OrthoDB" id="9812126at2"/>
<dbReference type="PANTHER" id="PTHR48104:SF30">
    <property type="entry name" value="METACASPASE-1"/>
    <property type="match status" value="1"/>
</dbReference>
<protein>
    <recommendedName>
        <fullName evidence="2">Peptidase C14 caspase domain-containing protein</fullName>
    </recommendedName>
</protein>
<feature type="domain" description="Peptidase C14 caspase" evidence="2">
    <location>
        <begin position="32"/>
        <end position="250"/>
    </location>
</feature>
<feature type="region of interest" description="Disordered" evidence="1">
    <location>
        <begin position="117"/>
        <end position="136"/>
    </location>
</feature>
<dbReference type="Proteomes" id="UP000245461">
    <property type="component" value="Unassembled WGS sequence"/>
</dbReference>
<dbReference type="GO" id="GO:0004197">
    <property type="term" value="F:cysteine-type endopeptidase activity"/>
    <property type="evidence" value="ECO:0007669"/>
    <property type="project" value="InterPro"/>
</dbReference>
<organism evidence="3 4">
    <name type="scientific">Zavarzinia aquatilis</name>
    <dbReference type="NCBI Taxonomy" id="2211142"/>
    <lineage>
        <taxon>Bacteria</taxon>
        <taxon>Pseudomonadati</taxon>
        <taxon>Pseudomonadota</taxon>
        <taxon>Alphaproteobacteria</taxon>
        <taxon>Rhodospirillales</taxon>
        <taxon>Zavarziniaceae</taxon>
        <taxon>Zavarzinia</taxon>
    </lineage>
</organism>
<sequence length="742" mass="78055">MGIGGKVSVFAAIAVMAILFNNLTAVAAVRGVLIGVADYVAGGARLEGPPNDIVLMYRMLLDRGVIPEDITVLADRLPPDAGSVVASASPTNGNIVAALSRAANQARPGDTLVLYFSGHGSQQPARPGDPNEPDGLDEIFLPVDAGAADPATGIVPDALTDDEIGQAIDGIRAKGALVWAIFDSCNSGTLTRQGGTGGGLRMIPAPPSGGRPQHAPGGPTDPIVETELERPGQGGYVGFFAARSDQPTWEQPLPPEADESSRRVHGPLTFVLTRALARRPAQSYRELSVAVFDGYDRLRVQGRRPVPVPYFDGDLDRPVFGTEIARGRGVPVERLDEAMALLHAGIIDGVANGMAVRLRPVVPESGMAQLPATVEKVGTTRSVLAISGPVPPSFPFTLVADLPEVPARRRFNLSAPVAAAGDEAYLVAAQAAFERATRDGGEDRGFLFVGLPAGDSSADIALRVEGRNIVLLPSSMTWGPPPSQGPDRRRFKTATLDGGTEAAAAALVRSAIELAQGLNVLDVAARMVEQSSVRINVRAFRLPAGQAPSVVPPDAYQCAQTPGDRLPLGAQPLDDLDIPTFRHCDALYLQLRNEDRWPVDLSAFYIDSLGCAAPLLSTGRGFRLEPGKTRILKVTVNTWSASRGGPSTTGIERLVLLGSARQSPLEDAVAYSFVGLVPRCNEAGNLPPANAESRGSVTGFRRMMLEAAGYAPVTRSGLAVPLEEKIFAHIARLRLLPPGGGE</sequence>
<dbReference type="GO" id="GO:0006508">
    <property type="term" value="P:proteolysis"/>
    <property type="evidence" value="ECO:0007669"/>
    <property type="project" value="InterPro"/>
</dbReference>
<accession>A0A317DVC2</accession>
<dbReference type="InterPro" id="IPR050452">
    <property type="entry name" value="Metacaspase"/>
</dbReference>
<gene>
    <name evidence="3" type="ORF">DKG74_20145</name>
</gene>
<dbReference type="InterPro" id="IPR011600">
    <property type="entry name" value="Pept_C14_caspase"/>
</dbReference>
<keyword evidence="4" id="KW-1185">Reference proteome</keyword>
<dbReference type="Gene3D" id="3.40.50.1460">
    <property type="match status" value="1"/>
</dbReference>
<evidence type="ECO:0000313" key="3">
    <source>
        <dbReference type="EMBL" id="PWR17920.1"/>
    </source>
</evidence>
<dbReference type="GO" id="GO:0005737">
    <property type="term" value="C:cytoplasm"/>
    <property type="evidence" value="ECO:0007669"/>
    <property type="project" value="TreeGrafter"/>
</dbReference>
<proteinExistence type="predicted"/>
<evidence type="ECO:0000259" key="2">
    <source>
        <dbReference type="Pfam" id="PF00656"/>
    </source>
</evidence>
<reference evidence="3 4" key="1">
    <citation type="submission" date="2018-05" db="EMBL/GenBank/DDBJ databases">
        <title>Zavarzinia sp. HR-AS.</title>
        <authorList>
            <person name="Lee Y."/>
            <person name="Jeon C.O."/>
        </authorList>
    </citation>
    <scope>NUCLEOTIDE SEQUENCE [LARGE SCALE GENOMIC DNA]</scope>
    <source>
        <strain evidence="3 4">HR-AS</strain>
    </source>
</reference>
<dbReference type="EMBL" id="QGLE01000018">
    <property type="protein sequence ID" value="PWR17920.1"/>
    <property type="molecule type" value="Genomic_DNA"/>
</dbReference>
<evidence type="ECO:0000256" key="1">
    <source>
        <dbReference type="SAM" id="MobiDB-lite"/>
    </source>
</evidence>
<feature type="region of interest" description="Disordered" evidence="1">
    <location>
        <begin position="191"/>
        <end position="224"/>
    </location>
</feature>